<gene>
    <name evidence="1" type="ORF">CJ669_07375</name>
    <name evidence="2" type="ORF">CJ670_00335</name>
</gene>
<dbReference type="RefSeq" id="WP_105909374.1">
    <property type="nucleotide sequence ID" value="NZ_JAMXEI010000029.1"/>
</dbReference>
<dbReference type="Proteomes" id="UP000239151">
    <property type="component" value="Unassembled WGS sequence"/>
</dbReference>
<name>A0A2S9SLV1_9BACT</name>
<evidence type="ECO:0000313" key="3">
    <source>
        <dbReference type="Proteomes" id="UP000239065"/>
    </source>
</evidence>
<protein>
    <submittedName>
        <fullName evidence="1">Uncharacterized protein</fullName>
    </submittedName>
</protein>
<accession>A0A2S9SLV1</accession>
<dbReference type="EMBL" id="NXGI01000001">
    <property type="protein sequence ID" value="PRM99516.1"/>
    <property type="molecule type" value="Genomic_DNA"/>
</dbReference>
<dbReference type="AlphaFoldDB" id="A0A2S9SLV1"/>
<evidence type="ECO:0000313" key="1">
    <source>
        <dbReference type="EMBL" id="PRM87564.1"/>
    </source>
</evidence>
<proteinExistence type="predicted"/>
<reference evidence="3 4" key="1">
    <citation type="submission" date="2017-09" db="EMBL/GenBank/DDBJ databases">
        <title>Reassesment of A. cryaerophilus.</title>
        <authorList>
            <person name="Perez-Cataluna A."/>
            <person name="Collado L."/>
            <person name="Salgado O."/>
            <person name="Lefinanco V."/>
            <person name="Figueras M.J."/>
        </authorList>
    </citation>
    <scope>NUCLEOTIDE SEQUENCE [LARGE SCALE GENOMIC DNA]</scope>
    <source>
        <strain evidence="2 4">LMG 9065</strain>
        <strain evidence="1 3">LMG 9861</strain>
    </source>
</reference>
<evidence type="ECO:0000313" key="4">
    <source>
        <dbReference type="Proteomes" id="UP000239151"/>
    </source>
</evidence>
<evidence type="ECO:0000313" key="2">
    <source>
        <dbReference type="EMBL" id="PRM99516.1"/>
    </source>
</evidence>
<dbReference type="EMBL" id="NXGJ01000008">
    <property type="protein sequence ID" value="PRM87564.1"/>
    <property type="molecule type" value="Genomic_DNA"/>
</dbReference>
<organism evidence="1 3">
    <name type="scientific">Aliarcobacter cryaerophilus</name>
    <dbReference type="NCBI Taxonomy" id="28198"/>
    <lineage>
        <taxon>Bacteria</taxon>
        <taxon>Pseudomonadati</taxon>
        <taxon>Campylobacterota</taxon>
        <taxon>Epsilonproteobacteria</taxon>
        <taxon>Campylobacterales</taxon>
        <taxon>Arcobacteraceae</taxon>
        <taxon>Aliarcobacter</taxon>
    </lineage>
</organism>
<comment type="caution">
    <text evidence="1">The sequence shown here is derived from an EMBL/GenBank/DDBJ whole genome shotgun (WGS) entry which is preliminary data.</text>
</comment>
<sequence length="173" mass="20030">METIDITGKSGAKYKFVKIGKAFFADEPLKAKFNGNDLLNWKLKLNLLVDEDILNAEQSAYLILDSDEIIYVGYYSNSLKDRWWKKKGYFWHGEIVDNEVNKRLKENPKKDITLWISINPYAYTEDGIKVNISKFIEDDIIMSREKGLINKVGTNLSIDKKNTKPVSEILNFI</sequence>
<dbReference type="Proteomes" id="UP000239065">
    <property type="component" value="Unassembled WGS sequence"/>
</dbReference>